<keyword evidence="2" id="KW-1185">Reference proteome</keyword>
<dbReference type="Proteomes" id="UP001152519">
    <property type="component" value="Unassembled WGS sequence"/>
</dbReference>
<name>A0A9W4GQ62_9ACTN</name>
<organism evidence="1 2">
    <name type="scientific">Actinacidiphila cocklensis</name>
    <dbReference type="NCBI Taxonomy" id="887465"/>
    <lineage>
        <taxon>Bacteria</taxon>
        <taxon>Bacillati</taxon>
        <taxon>Actinomycetota</taxon>
        <taxon>Actinomycetes</taxon>
        <taxon>Kitasatosporales</taxon>
        <taxon>Streptomycetaceae</taxon>
        <taxon>Actinacidiphila</taxon>
    </lineage>
</organism>
<evidence type="ECO:0000313" key="1">
    <source>
        <dbReference type="EMBL" id="CAG6392339.1"/>
    </source>
</evidence>
<reference evidence="1" key="1">
    <citation type="submission" date="2021-05" db="EMBL/GenBank/DDBJ databases">
        <authorList>
            <person name="Arsene-Ploetze F."/>
        </authorList>
    </citation>
    <scope>NUCLEOTIDE SEQUENCE</scope>
    <source>
        <strain evidence="1">DSM 42138</strain>
    </source>
</reference>
<sequence>MSFFYDAAGVEGVKRPGQEVAMEEWGGTHGIQKRKAVLYYATRDAYPRRDAD</sequence>
<dbReference type="RefSeq" id="WP_251486651.1">
    <property type="nucleotide sequence ID" value="NZ_CAJSLV010000044.1"/>
</dbReference>
<dbReference type="EMBL" id="CAJSLV010000044">
    <property type="protein sequence ID" value="CAG6392339.1"/>
    <property type="molecule type" value="Genomic_DNA"/>
</dbReference>
<proteinExistence type="predicted"/>
<evidence type="ECO:0000313" key="2">
    <source>
        <dbReference type="Proteomes" id="UP001152519"/>
    </source>
</evidence>
<comment type="caution">
    <text evidence="1">The sequence shown here is derived from an EMBL/GenBank/DDBJ whole genome shotgun (WGS) entry which is preliminary data.</text>
</comment>
<gene>
    <name evidence="1" type="ORF">SCOCK_160121</name>
</gene>
<protein>
    <submittedName>
        <fullName evidence="1">Uncharacterized protein</fullName>
    </submittedName>
</protein>
<accession>A0A9W4GQ62</accession>
<dbReference type="AlphaFoldDB" id="A0A9W4GQ62"/>